<proteinExistence type="inferred from homology"/>
<dbReference type="PROSITE" id="PS50097">
    <property type="entry name" value="BTB"/>
    <property type="match status" value="1"/>
</dbReference>
<dbReference type="Pfam" id="PF22486">
    <property type="entry name" value="MATH_2"/>
    <property type="match status" value="1"/>
</dbReference>
<evidence type="ECO:0000313" key="5">
    <source>
        <dbReference type="EMBL" id="CAL4906010.1"/>
    </source>
</evidence>
<dbReference type="EMBL" id="OZ075122">
    <property type="protein sequence ID" value="CAL4906010.1"/>
    <property type="molecule type" value="Genomic_DNA"/>
</dbReference>
<sequence length="387" mass="42126">MATAAAAALLSASARRLSRRSFGGAARRLSTTFSSASSLAVREMTGSHKFTIDGYTQSKRVIKSKGWTSPALDAAGSRWQIWYGPCGHEDAMGNQHISLYLHYLHPDHDAAAVAADVNFRFSLLDQSGNPVPEFTRATAELCSFNGDKQHGWRKGFDDFVTWSDLEESGRRRRRARRRAAAAAHVVVPPPDLREHIADVLWKQKHGTDVTVDVAGGEAVSFDAHGCVLAARSPVFKGLLAVAASNSKTKSAAGAGHRRVEIQGIDPWVLEAVLHYMYTDALPEAVTEQDDLAAVLAAACRFEIERLRLMCEEMLCRRIDTGTVADILVLAERHGCRGLRAACFEFMAAASPGNLKAVVATEGYERLRAECPSLLAEFVMMKQLAATT</sequence>
<dbReference type="Pfam" id="PF24570">
    <property type="entry name" value="BACK_BPM_SPOP"/>
    <property type="match status" value="1"/>
</dbReference>
<dbReference type="SUPFAM" id="SSF49599">
    <property type="entry name" value="TRAF domain-like"/>
    <property type="match status" value="1"/>
</dbReference>
<comment type="similarity">
    <text evidence="2">Belongs to the Tdpoz family.</text>
</comment>
<dbReference type="InterPro" id="IPR002083">
    <property type="entry name" value="MATH/TRAF_dom"/>
</dbReference>
<feature type="domain" description="BTB" evidence="3">
    <location>
        <begin position="207"/>
        <end position="281"/>
    </location>
</feature>
<organism evidence="5 6">
    <name type="scientific">Urochloa decumbens</name>
    <dbReference type="NCBI Taxonomy" id="240449"/>
    <lineage>
        <taxon>Eukaryota</taxon>
        <taxon>Viridiplantae</taxon>
        <taxon>Streptophyta</taxon>
        <taxon>Embryophyta</taxon>
        <taxon>Tracheophyta</taxon>
        <taxon>Spermatophyta</taxon>
        <taxon>Magnoliopsida</taxon>
        <taxon>Liliopsida</taxon>
        <taxon>Poales</taxon>
        <taxon>Poaceae</taxon>
        <taxon>PACMAD clade</taxon>
        <taxon>Panicoideae</taxon>
        <taxon>Panicodae</taxon>
        <taxon>Paniceae</taxon>
        <taxon>Melinidinae</taxon>
        <taxon>Urochloa</taxon>
    </lineage>
</organism>
<comment type="pathway">
    <text evidence="1">Protein modification; protein ubiquitination.</text>
</comment>
<dbReference type="InterPro" id="IPR056423">
    <property type="entry name" value="BACK_BPM_SPOP"/>
</dbReference>
<evidence type="ECO:0000259" key="4">
    <source>
        <dbReference type="PROSITE" id="PS50144"/>
    </source>
</evidence>
<dbReference type="CDD" id="cd00121">
    <property type="entry name" value="MATH"/>
    <property type="match status" value="1"/>
</dbReference>
<dbReference type="PROSITE" id="PS50144">
    <property type="entry name" value="MATH"/>
    <property type="match status" value="1"/>
</dbReference>
<dbReference type="SUPFAM" id="SSF54695">
    <property type="entry name" value="POZ domain"/>
    <property type="match status" value="1"/>
</dbReference>
<evidence type="ECO:0000259" key="3">
    <source>
        <dbReference type="PROSITE" id="PS50097"/>
    </source>
</evidence>
<evidence type="ECO:0000256" key="2">
    <source>
        <dbReference type="ARBA" id="ARBA00010846"/>
    </source>
</evidence>
<dbReference type="Gene3D" id="1.25.40.420">
    <property type="match status" value="1"/>
</dbReference>
<evidence type="ECO:0000313" key="6">
    <source>
        <dbReference type="Proteomes" id="UP001497457"/>
    </source>
</evidence>
<dbReference type="Proteomes" id="UP001497457">
    <property type="component" value="Chromosome 12b"/>
</dbReference>
<dbReference type="InterPro" id="IPR008974">
    <property type="entry name" value="TRAF-like"/>
</dbReference>
<dbReference type="PANTHER" id="PTHR26379">
    <property type="entry name" value="BTB/POZ AND MATH DOMAIN-CONTAINING PROTEIN 1"/>
    <property type="match status" value="1"/>
</dbReference>
<protein>
    <recommendedName>
        <fullName evidence="7">BTB domain-containing protein</fullName>
    </recommendedName>
</protein>
<feature type="domain" description="MATH" evidence="4">
    <location>
        <begin position="45"/>
        <end position="185"/>
    </location>
</feature>
<dbReference type="InterPro" id="IPR045005">
    <property type="entry name" value="BPM1-6"/>
</dbReference>
<name>A0ABC8WBI3_9POAL</name>
<keyword evidence="6" id="KW-1185">Reference proteome</keyword>
<reference evidence="6" key="1">
    <citation type="submission" date="2024-06" db="EMBL/GenBank/DDBJ databases">
        <authorList>
            <person name="Ryan C."/>
        </authorList>
    </citation>
    <scope>NUCLEOTIDE SEQUENCE [LARGE SCALE GENOMIC DNA]</scope>
</reference>
<accession>A0ABC8WBI3</accession>
<gene>
    <name evidence="5" type="ORF">URODEC1_LOCUS11925</name>
</gene>
<reference evidence="5 6" key="2">
    <citation type="submission" date="2024-10" db="EMBL/GenBank/DDBJ databases">
        <authorList>
            <person name="Ryan C."/>
        </authorList>
    </citation>
    <scope>NUCLEOTIDE SEQUENCE [LARGE SCALE GENOMIC DNA]</scope>
</reference>
<dbReference type="Gene3D" id="2.60.210.10">
    <property type="entry name" value="Apoptosis, Tumor Necrosis Factor Receptor Associated Protein 2, Chain A"/>
    <property type="match status" value="1"/>
</dbReference>
<dbReference type="InterPro" id="IPR011333">
    <property type="entry name" value="SKP1/BTB/POZ_sf"/>
</dbReference>
<dbReference type="SMART" id="SM00225">
    <property type="entry name" value="BTB"/>
    <property type="match status" value="1"/>
</dbReference>
<evidence type="ECO:0000256" key="1">
    <source>
        <dbReference type="ARBA" id="ARBA00004906"/>
    </source>
</evidence>
<dbReference type="AlphaFoldDB" id="A0ABC8WBI3"/>
<dbReference type="PANTHER" id="PTHR26379:SF355">
    <property type="entry name" value="BTB DOMAIN-CONTAINING PROTEIN"/>
    <property type="match status" value="1"/>
</dbReference>
<dbReference type="InterPro" id="IPR000210">
    <property type="entry name" value="BTB/POZ_dom"/>
</dbReference>
<dbReference type="Pfam" id="PF00651">
    <property type="entry name" value="BTB"/>
    <property type="match status" value="1"/>
</dbReference>
<dbReference type="Gene3D" id="3.30.710.10">
    <property type="entry name" value="Potassium Channel Kv1.1, Chain A"/>
    <property type="match status" value="1"/>
</dbReference>
<evidence type="ECO:0008006" key="7">
    <source>
        <dbReference type="Google" id="ProtNLM"/>
    </source>
</evidence>